<dbReference type="Gene3D" id="1.10.1410.10">
    <property type="match status" value="1"/>
</dbReference>
<evidence type="ECO:0000256" key="8">
    <source>
        <dbReference type="ARBA" id="ARBA00023242"/>
    </source>
</evidence>
<reference evidence="13" key="1">
    <citation type="journal article" date="2023" name="Mol. Phylogenet. Evol.">
        <title>Genome-scale phylogeny and comparative genomics of the fungal order Sordariales.</title>
        <authorList>
            <person name="Hensen N."/>
            <person name="Bonometti L."/>
            <person name="Westerberg I."/>
            <person name="Brannstrom I.O."/>
            <person name="Guillou S."/>
            <person name="Cros-Aarteil S."/>
            <person name="Calhoun S."/>
            <person name="Haridas S."/>
            <person name="Kuo A."/>
            <person name="Mondo S."/>
            <person name="Pangilinan J."/>
            <person name="Riley R."/>
            <person name="LaButti K."/>
            <person name="Andreopoulos B."/>
            <person name="Lipzen A."/>
            <person name="Chen C."/>
            <person name="Yan M."/>
            <person name="Daum C."/>
            <person name="Ng V."/>
            <person name="Clum A."/>
            <person name="Steindorff A."/>
            <person name="Ohm R.A."/>
            <person name="Martin F."/>
            <person name="Silar P."/>
            <person name="Natvig D.O."/>
            <person name="Lalanne C."/>
            <person name="Gautier V."/>
            <person name="Ament-Velasquez S.L."/>
            <person name="Kruys A."/>
            <person name="Hutchinson M.I."/>
            <person name="Powell A.J."/>
            <person name="Barry K."/>
            <person name="Miller A.N."/>
            <person name="Grigoriev I.V."/>
            <person name="Debuchy R."/>
            <person name="Gladieux P."/>
            <person name="Hiltunen Thoren M."/>
            <person name="Johannesson H."/>
        </authorList>
    </citation>
    <scope>NUCLEOTIDE SEQUENCE</scope>
    <source>
        <strain evidence="13">CBS 958.72</strain>
    </source>
</reference>
<feature type="region of interest" description="Disordered" evidence="9">
    <location>
        <begin position="1177"/>
        <end position="1216"/>
    </location>
</feature>
<feature type="domain" description="MJ1316 RNA cyclic group end recognition" evidence="11">
    <location>
        <begin position="1252"/>
        <end position="1322"/>
    </location>
</feature>
<dbReference type="SUPFAM" id="SSF56219">
    <property type="entry name" value="DNase I-like"/>
    <property type="match status" value="1"/>
</dbReference>
<dbReference type="InterPro" id="IPR043519">
    <property type="entry name" value="NT_sf"/>
</dbReference>
<dbReference type="GO" id="GO:0005634">
    <property type="term" value="C:nucleus"/>
    <property type="evidence" value="ECO:0007669"/>
    <property type="project" value="UniProtKB-SubCell"/>
</dbReference>
<comment type="similarity">
    <text evidence="2">Belongs to the poly(A) polymerase family.</text>
</comment>
<evidence type="ECO:0000256" key="5">
    <source>
        <dbReference type="ARBA" id="ARBA00022679"/>
    </source>
</evidence>
<dbReference type="SUPFAM" id="SSF55003">
    <property type="entry name" value="PAP/Archaeal CCA-adding enzyme, C-terminal domain"/>
    <property type="match status" value="1"/>
</dbReference>
<keyword evidence="5" id="KW-0808">Transferase</keyword>
<dbReference type="GO" id="GO:0006397">
    <property type="term" value="P:mRNA processing"/>
    <property type="evidence" value="ECO:0007669"/>
    <property type="project" value="UniProtKB-KW"/>
</dbReference>
<feature type="compositionally biased region" description="Basic and acidic residues" evidence="9">
    <location>
        <begin position="212"/>
        <end position="224"/>
    </location>
</feature>
<sequence>MASLDAIPLASHDAALCIIPPRHLWPAVDSLRALYDKAHGKWPPHVNVIYPFVRPEALAAAAERVAAAVSQRGQDDDGEEALRLSLDAAGVFAANNKKHDNTIYLHDSDEGRCARLKRLRRHVLAALGPSSQSHQQAANSFQMHMTVAQSADAESATHGFLVDKVRLLPAVAWDVGELCILVRERVQLQGAATSQMKLWASVSLFDGSVTRPERPLGFRDDDNTGRPALLSSDDSGNENDNGEDDKDRFQTNAPYRFDGRLWRRYPAAAADAGSSGAADAATPPAATPPAATLSIASYNVLAEFDWPASEARYPLVLKNLLADNAAADVVVLQEVTDSFLTFLLGDGGVRAAYPFSSHGPPAQPDVAPLPSLLNTVVLSRRAFDWQWLPFRRQHKGAVVARFRDVGKRSEAGPLLPVVLAAVHLTCDLTDGAVAAKRTDVQRLLRYLASAYAGHAWVVAGDFNISTSSYSIGAALEKKTLSPLSAGYLAAFDTLLADAALEDAWRVWKARLGGGGGSGSDGDSAAGAGAVGEELYEGEQGATYDPTVNGVAAAIVGSGASMRPQRYDRILVRGEGLLKVTRFNRFGFIKGRTGGGSGAEPSYASDHWGVRCVVAVGGEDESDISGNKLADEQTSSNSLVVPVHLARASESLSAAGTVQQCLADLGVIPSEDDIFKRKAALSLLKSVLLDTPASPRAVADIPETTAKPAQPAAFVVVPVGSYALGVWTAASDMDVLCIGQLSANTFFALATRRLRKAAATTHSQDMRILRRVKAHSGTMLELEVLRIKMDLQYCPAGAVAESWPAALRLPSTHPVWSLSASTLAKLKAARDADYLARSAPDPVAFRAAHRFVKTWARSRGIYAARFGFLGGVQISILLARVCKLLAQQQPSSRETPSLGDILVSFFQHYATFDWATQMVFDPLFHRSSGAHPQPPYSRNAAREPLAILGYFPPALNTAHAASVPSTRTIADEFRRAAALLSGGDGERSTTTTWTSFLAPETAPATAFLAAYKTYVKIEVQYWGLSLAKGQQFVGWLESRCVMLLVDLARRAPALHARMWPARFVEVDADAPASSSSSPPDRQSDNEDDDGTATREYRGCYLIGLDVADVADNKTKTSREDIKLALGGVQTALGRFEEQMRGDERYYDAKSSWIGAEIVKGRELAAATARFEVDAREWGDYTPGDEFSSSEDDDEDDDGDDDEDYGADDNEDDDGLGFGVLSHEEAKRRRSKKRAAKNNKKAEEAVKLDTGRKFRTAADVMNRLRWDGGFAEGDFLVGYEDRFVGACERPLDAWKTEQTDEEFIPQHRILYFKRRSNGAVVWERRTRLDEIFGSGV</sequence>
<dbReference type="PANTHER" id="PTHR10682">
    <property type="entry name" value="POLY A POLYMERASE"/>
    <property type="match status" value="1"/>
</dbReference>
<keyword evidence="8" id="KW-0539">Nucleus</keyword>
<comment type="subcellular location">
    <subcellularLocation>
        <location evidence="1">Nucleus</location>
    </subcellularLocation>
</comment>
<evidence type="ECO:0000256" key="4">
    <source>
        <dbReference type="ARBA" id="ARBA00022664"/>
    </source>
</evidence>
<evidence type="ECO:0000256" key="3">
    <source>
        <dbReference type="ARBA" id="ARBA00012388"/>
    </source>
</evidence>
<dbReference type="Pfam" id="PF04928">
    <property type="entry name" value="PAP_central"/>
    <property type="match status" value="1"/>
</dbReference>
<dbReference type="Gene3D" id="3.90.1140.10">
    <property type="entry name" value="Cyclic phosphodiesterase"/>
    <property type="match status" value="1"/>
</dbReference>
<dbReference type="EC" id="2.7.7.19" evidence="3"/>
<feature type="region of interest" description="Disordered" evidence="9">
    <location>
        <begin position="212"/>
        <end position="251"/>
    </location>
</feature>
<dbReference type="Proteomes" id="UP001287356">
    <property type="component" value="Unassembled WGS sequence"/>
</dbReference>
<proteinExistence type="inferred from homology"/>
<feature type="domain" description="Endonuclease/exonuclease/phosphatase" evidence="10">
    <location>
        <begin position="296"/>
        <end position="606"/>
    </location>
</feature>
<dbReference type="Pfam" id="PF04457">
    <property type="entry name" value="MJ1316"/>
    <property type="match status" value="1"/>
</dbReference>
<feature type="compositionally biased region" description="Acidic residues" evidence="9">
    <location>
        <begin position="1186"/>
        <end position="1213"/>
    </location>
</feature>
<evidence type="ECO:0000256" key="1">
    <source>
        <dbReference type="ARBA" id="ARBA00004123"/>
    </source>
</evidence>
<dbReference type="SUPFAM" id="SSF81631">
    <property type="entry name" value="PAP/OAS1 substrate-binding domain"/>
    <property type="match status" value="1"/>
</dbReference>
<dbReference type="InterPro" id="IPR036691">
    <property type="entry name" value="Endo/exonu/phosph_ase_sf"/>
</dbReference>
<accession>A0AAE0K2T9</accession>
<dbReference type="Pfam" id="PF03372">
    <property type="entry name" value="Exo_endo_phos"/>
    <property type="match status" value="1"/>
</dbReference>
<feature type="region of interest" description="Disordered" evidence="9">
    <location>
        <begin position="1068"/>
        <end position="1091"/>
    </location>
</feature>
<keyword evidence="4" id="KW-0507">mRNA processing</keyword>
<dbReference type="PANTHER" id="PTHR10682:SF23">
    <property type="entry name" value="POLYNUCLEOTIDE ADENYLYLTRANSFERASE"/>
    <property type="match status" value="1"/>
</dbReference>
<dbReference type="InterPro" id="IPR011068">
    <property type="entry name" value="NuclTrfase_I-like_C"/>
</dbReference>
<dbReference type="GO" id="GO:1990817">
    <property type="term" value="F:poly(A) RNA polymerase activity"/>
    <property type="evidence" value="ECO:0007669"/>
    <property type="project" value="UniProtKB-EC"/>
</dbReference>
<dbReference type="Pfam" id="PF13563">
    <property type="entry name" value="2_5_RNA_ligase2"/>
    <property type="match status" value="1"/>
</dbReference>
<feature type="compositionally biased region" description="Acidic residues" evidence="9">
    <location>
        <begin position="235"/>
        <end position="244"/>
    </location>
</feature>
<evidence type="ECO:0000259" key="10">
    <source>
        <dbReference type="Pfam" id="PF03372"/>
    </source>
</evidence>
<evidence type="ECO:0000259" key="11">
    <source>
        <dbReference type="Pfam" id="PF04457"/>
    </source>
</evidence>
<reference evidence="13" key="2">
    <citation type="submission" date="2023-06" db="EMBL/GenBank/DDBJ databases">
        <authorList>
            <consortium name="Lawrence Berkeley National Laboratory"/>
            <person name="Haridas S."/>
            <person name="Hensen N."/>
            <person name="Bonometti L."/>
            <person name="Westerberg I."/>
            <person name="Brannstrom I.O."/>
            <person name="Guillou S."/>
            <person name="Cros-Aarteil S."/>
            <person name="Calhoun S."/>
            <person name="Kuo A."/>
            <person name="Mondo S."/>
            <person name="Pangilinan J."/>
            <person name="Riley R."/>
            <person name="Labutti K."/>
            <person name="Andreopoulos B."/>
            <person name="Lipzen A."/>
            <person name="Chen C."/>
            <person name="Yanf M."/>
            <person name="Daum C."/>
            <person name="Ng V."/>
            <person name="Clum A."/>
            <person name="Steindorff A."/>
            <person name="Ohm R."/>
            <person name="Martin F."/>
            <person name="Silar P."/>
            <person name="Natvig D."/>
            <person name="Lalanne C."/>
            <person name="Gautier V."/>
            <person name="Ament-Velasquez S.L."/>
            <person name="Kruys A."/>
            <person name="Hutchinson M.I."/>
            <person name="Powell A.J."/>
            <person name="Barry K."/>
            <person name="Miller A.N."/>
            <person name="Grigoriev I.V."/>
            <person name="Debuchy R."/>
            <person name="Gladieux P."/>
            <person name="Thoren M.H."/>
            <person name="Johannesson H."/>
        </authorList>
    </citation>
    <scope>NUCLEOTIDE SEQUENCE</scope>
    <source>
        <strain evidence="13">CBS 958.72</strain>
    </source>
</reference>
<evidence type="ECO:0000259" key="12">
    <source>
        <dbReference type="Pfam" id="PF04928"/>
    </source>
</evidence>
<evidence type="ECO:0000256" key="2">
    <source>
        <dbReference type="ARBA" id="ARBA00010912"/>
    </source>
</evidence>
<dbReference type="SUPFAM" id="SSF81301">
    <property type="entry name" value="Nucleotidyltransferase"/>
    <property type="match status" value="1"/>
</dbReference>
<dbReference type="GO" id="GO:0031123">
    <property type="term" value="P:RNA 3'-end processing"/>
    <property type="evidence" value="ECO:0007669"/>
    <property type="project" value="InterPro"/>
</dbReference>
<feature type="region of interest" description="Disordered" evidence="9">
    <location>
        <begin position="1222"/>
        <end position="1241"/>
    </location>
</feature>
<evidence type="ECO:0000313" key="14">
    <source>
        <dbReference type="Proteomes" id="UP001287356"/>
    </source>
</evidence>
<feature type="domain" description="Poly(A) polymerase central" evidence="12">
    <location>
        <begin position="844"/>
        <end position="980"/>
    </location>
</feature>
<dbReference type="InterPro" id="IPR005135">
    <property type="entry name" value="Endo/exonuclease/phosphatase"/>
</dbReference>
<dbReference type="GO" id="GO:0003723">
    <property type="term" value="F:RNA binding"/>
    <property type="evidence" value="ECO:0007669"/>
    <property type="project" value="InterPro"/>
</dbReference>
<dbReference type="GO" id="GO:0005524">
    <property type="term" value="F:ATP binding"/>
    <property type="evidence" value="ECO:0007669"/>
    <property type="project" value="UniProtKB-KW"/>
</dbReference>
<dbReference type="Gene3D" id="3.30.70.590">
    <property type="entry name" value="Poly(A) polymerase predicted RNA binding domain"/>
    <property type="match status" value="1"/>
</dbReference>
<name>A0AAE0K2T9_9PEZI</name>
<dbReference type="Gene3D" id="3.60.10.10">
    <property type="entry name" value="Endonuclease/exonuclease/phosphatase"/>
    <property type="match status" value="1"/>
</dbReference>
<dbReference type="InterPro" id="IPR040459">
    <property type="entry name" value="MJ1316"/>
</dbReference>
<comment type="caution">
    <text evidence="13">The sequence shown here is derived from an EMBL/GenBank/DDBJ whole genome shotgun (WGS) entry which is preliminary data.</text>
</comment>
<evidence type="ECO:0000313" key="13">
    <source>
        <dbReference type="EMBL" id="KAK3369038.1"/>
    </source>
</evidence>
<dbReference type="EMBL" id="JAULSN010000006">
    <property type="protein sequence ID" value="KAK3369038.1"/>
    <property type="molecule type" value="Genomic_DNA"/>
</dbReference>
<evidence type="ECO:0000256" key="9">
    <source>
        <dbReference type="SAM" id="MobiDB-lite"/>
    </source>
</evidence>
<gene>
    <name evidence="13" type="ORF">B0T24DRAFT_350401</name>
</gene>
<keyword evidence="14" id="KW-1185">Reference proteome</keyword>
<evidence type="ECO:0000256" key="6">
    <source>
        <dbReference type="ARBA" id="ARBA00022741"/>
    </source>
</evidence>
<protein>
    <recommendedName>
        <fullName evidence="3">polynucleotide adenylyltransferase</fullName>
        <ecNumber evidence="3">2.7.7.19</ecNumber>
    </recommendedName>
</protein>
<keyword evidence="6" id="KW-0547">Nucleotide-binding</keyword>
<dbReference type="Gene3D" id="3.30.460.10">
    <property type="entry name" value="Beta Polymerase, domain 2"/>
    <property type="match status" value="1"/>
</dbReference>
<keyword evidence="7" id="KW-0067">ATP-binding</keyword>
<feature type="compositionally biased region" description="Basic residues" evidence="9">
    <location>
        <begin position="1226"/>
        <end position="1237"/>
    </location>
</feature>
<evidence type="ECO:0000256" key="7">
    <source>
        <dbReference type="ARBA" id="ARBA00022840"/>
    </source>
</evidence>
<feature type="compositionally biased region" description="Low complexity" evidence="9">
    <location>
        <begin position="1068"/>
        <end position="1079"/>
    </location>
</feature>
<dbReference type="InterPro" id="IPR007012">
    <property type="entry name" value="PolA_pol_cen_dom"/>
</dbReference>
<organism evidence="13 14">
    <name type="scientific">Lasiosphaeria ovina</name>
    <dbReference type="NCBI Taxonomy" id="92902"/>
    <lineage>
        <taxon>Eukaryota</taxon>
        <taxon>Fungi</taxon>
        <taxon>Dikarya</taxon>
        <taxon>Ascomycota</taxon>
        <taxon>Pezizomycotina</taxon>
        <taxon>Sordariomycetes</taxon>
        <taxon>Sordariomycetidae</taxon>
        <taxon>Sordariales</taxon>
        <taxon>Lasiosphaeriaceae</taxon>
        <taxon>Lasiosphaeria</taxon>
    </lineage>
</organism>